<sequence length="69" mass="7832">MMAQIQKKEPKSEEKHPCTCSCHCAAKTFKAGGPFKFIVSGFLFISCILKFIYRSLFMDVQPPSEIDEL</sequence>
<dbReference type="EnsemblPlants" id="AET04263">
    <property type="protein sequence ID" value="AET04263"/>
    <property type="gene ID" value="MTR_8g086530"/>
</dbReference>
<dbReference type="EMBL" id="CM001224">
    <property type="protein sequence ID" value="AET04263.2"/>
    <property type="molecule type" value="Genomic_DNA"/>
</dbReference>
<accession>A0A0C3Y4S0</accession>
<reference evidence="3" key="3">
    <citation type="submission" date="2015-04" db="UniProtKB">
        <authorList>
            <consortium name="EnsemblPlants"/>
        </authorList>
    </citation>
    <scope>IDENTIFICATION</scope>
    <source>
        <strain evidence="3">cv. Jemalong A17</strain>
    </source>
</reference>
<reference evidence="2 4" key="2">
    <citation type="journal article" date="2014" name="BMC Genomics">
        <title>An improved genome release (version Mt4.0) for the model legume Medicago truncatula.</title>
        <authorList>
            <person name="Tang H."/>
            <person name="Krishnakumar V."/>
            <person name="Bidwell S."/>
            <person name="Rosen B."/>
            <person name="Chan A."/>
            <person name="Zhou S."/>
            <person name="Gentzbittel L."/>
            <person name="Childs K.L."/>
            <person name="Yandell M."/>
            <person name="Gundlach H."/>
            <person name="Mayer K.F."/>
            <person name="Schwartz D.C."/>
            <person name="Town C.D."/>
        </authorList>
    </citation>
    <scope>GENOME REANNOTATION</scope>
    <source>
        <strain evidence="3 4">cv. Jemalong A17</strain>
    </source>
</reference>
<keyword evidence="4" id="KW-1185">Reference proteome</keyword>
<reference evidence="2 4" key="1">
    <citation type="journal article" date="2011" name="Nature">
        <title>The Medicago genome provides insight into the evolution of rhizobial symbioses.</title>
        <authorList>
            <person name="Young N.D."/>
            <person name="Debelle F."/>
            <person name="Oldroyd G.E."/>
            <person name="Geurts R."/>
            <person name="Cannon S.B."/>
            <person name="Udvardi M.K."/>
            <person name="Benedito V.A."/>
            <person name="Mayer K.F."/>
            <person name="Gouzy J."/>
            <person name="Schoof H."/>
            <person name="Van de Peer Y."/>
            <person name="Proost S."/>
            <person name="Cook D.R."/>
            <person name="Meyers B.C."/>
            <person name="Spannagl M."/>
            <person name="Cheung F."/>
            <person name="De Mita S."/>
            <person name="Krishnakumar V."/>
            <person name="Gundlach H."/>
            <person name="Zhou S."/>
            <person name="Mudge J."/>
            <person name="Bharti A.K."/>
            <person name="Murray J.D."/>
            <person name="Naoumkina M.A."/>
            <person name="Rosen B."/>
            <person name="Silverstein K.A."/>
            <person name="Tang H."/>
            <person name="Rombauts S."/>
            <person name="Zhao P.X."/>
            <person name="Zhou P."/>
            <person name="Barbe V."/>
            <person name="Bardou P."/>
            <person name="Bechner M."/>
            <person name="Bellec A."/>
            <person name="Berger A."/>
            <person name="Berges H."/>
            <person name="Bidwell S."/>
            <person name="Bisseling T."/>
            <person name="Choisne N."/>
            <person name="Couloux A."/>
            <person name="Denny R."/>
            <person name="Deshpande S."/>
            <person name="Dai X."/>
            <person name="Doyle J.J."/>
            <person name="Dudez A.M."/>
            <person name="Farmer A.D."/>
            <person name="Fouteau S."/>
            <person name="Franken C."/>
            <person name="Gibelin C."/>
            <person name="Gish J."/>
            <person name="Goldstein S."/>
            <person name="Gonzalez A.J."/>
            <person name="Green P.J."/>
            <person name="Hallab A."/>
            <person name="Hartog M."/>
            <person name="Hua A."/>
            <person name="Humphray S.J."/>
            <person name="Jeong D.H."/>
            <person name="Jing Y."/>
            <person name="Jocker A."/>
            <person name="Kenton S.M."/>
            <person name="Kim D.J."/>
            <person name="Klee K."/>
            <person name="Lai H."/>
            <person name="Lang C."/>
            <person name="Lin S."/>
            <person name="Macmil S.L."/>
            <person name="Magdelenat G."/>
            <person name="Matthews L."/>
            <person name="McCorrison J."/>
            <person name="Monaghan E.L."/>
            <person name="Mun J.H."/>
            <person name="Najar F.Z."/>
            <person name="Nicholson C."/>
            <person name="Noirot C."/>
            <person name="O'Bleness M."/>
            <person name="Paule C.R."/>
            <person name="Poulain J."/>
            <person name="Prion F."/>
            <person name="Qin B."/>
            <person name="Qu C."/>
            <person name="Retzel E.F."/>
            <person name="Riddle C."/>
            <person name="Sallet E."/>
            <person name="Samain S."/>
            <person name="Samson N."/>
            <person name="Sanders I."/>
            <person name="Saurat O."/>
            <person name="Scarpelli C."/>
            <person name="Schiex T."/>
            <person name="Segurens B."/>
            <person name="Severin A.J."/>
            <person name="Sherrier D.J."/>
            <person name="Shi R."/>
            <person name="Sims S."/>
            <person name="Singer S.R."/>
            <person name="Sinharoy S."/>
            <person name="Sterck L."/>
            <person name="Viollet A."/>
            <person name="Wang B.B."/>
            <person name="Wang K."/>
            <person name="Wang M."/>
            <person name="Wang X."/>
            <person name="Warfsmann J."/>
            <person name="Weissenbach J."/>
            <person name="White D.D."/>
            <person name="White J.D."/>
            <person name="Wiley G.B."/>
            <person name="Wincker P."/>
            <person name="Xing Y."/>
            <person name="Yang L."/>
            <person name="Yao Z."/>
            <person name="Ying F."/>
            <person name="Zhai J."/>
            <person name="Zhou L."/>
            <person name="Zuber A."/>
            <person name="Denarie J."/>
            <person name="Dixon R.A."/>
            <person name="May G.D."/>
            <person name="Schwartz D.C."/>
            <person name="Rogers J."/>
            <person name="Quetier F."/>
            <person name="Town C.D."/>
            <person name="Roe B.A."/>
        </authorList>
    </citation>
    <scope>NUCLEOTIDE SEQUENCE [LARGE SCALE GENOMIC DNA]</scope>
    <source>
        <strain evidence="2">A17</strain>
        <strain evidence="3 4">cv. Jemalong A17</strain>
    </source>
</reference>
<evidence type="ECO:0000313" key="3">
    <source>
        <dbReference type="EnsemblPlants" id="AET04263"/>
    </source>
</evidence>
<evidence type="ECO:0000256" key="1">
    <source>
        <dbReference type="SAM" id="Phobius"/>
    </source>
</evidence>
<organism evidence="2 4">
    <name type="scientific">Medicago truncatula</name>
    <name type="common">Barrel medic</name>
    <name type="synonym">Medicago tribuloides</name>
    <dbReference type="NCBI Taxonomy" id="3880"/>
    <lineage>
        <taxon>Eukaryota</taxon>
        <taxon>Viridiplantae</taxon>
        <taxon>Streptophyta</taxon>
        <taxon>Embryophyta</taxon>
        <taxon>Tracheophyta</taxon>
        <taxon>Spermatophyta</taxon>
        <taxon>Magnoliopsida</taxon>
        <taxon>eudicotyledons</taxon>
        <taxon>Gunneridae</taxon>
        <taxon>Pentapetalae</taxon>
        <taxon>rosids</taxon>
        <taxon>fabids</taxon>
        <taxon>Fabales</taxon>
        <taxon>Fabaceae</taxon>
        <taxon>Papilionoideae</taxon>
        <taxon>50 kb inversion clade</taxon>
        <taxon>NPAAA clade</taxon>
        <taxon>Hologalegina</taxon>
        <taxon>IRL clade</taxon>
        <taxon>Trifolieae</taxon>
        <taxon>Medicago</taxon>
    </lineage>
</organism>
<dbReference type="PaxDb" id="3880-AET04263"/>
<dbReference type="eggNOG" id="KOG0759">
    <property type="taxonomic scope" value="Eukaryota"/>
</dbReference>
<keyword evidence="1" id="KW-1133">Transmembrane helix</keyword>
<accession>G7LJF8</accession>
<name>G7LJF8_MEDTR</name>
<protein>
    <submittedName>
        <fullName evidence="2">Transmembrane protein, putative</fullName>
    </submittedName>
</protein>
<feature type="transmembrane region" description="Helical" evidence="1">
    <location>
        <begin position="35"/>
        <end position="53"/>
    </location>
</feature>
<evidence type="ECO:0000313" key="2">
    <source>
        <dbReference type="EMBL" id="AET04263.2"/>
    </source>
</evidence>
<gene>
    <name evidence="2" type="ordered locus">MTR_8g086530</name>
</gene>
<keyword evidence="1" id="KW-0472">Membrane</keyword>
<proteinExistence type="predicted"/>
<evidence type="ECO:0000313" key="4">
    <source>
        <dbReference type="Proteomes" id="UP000002051"/>
    </source>
</evidence>
<keyword evidence="1 2" id="KW-0812">Transmembrane</keyword>
<dbReference type="AlphaFoldDB" id="G7LJF8"/>
<dbReference type="Proteomes" id="UP000002051">
    <property type="component" value="Chromosome 8"/>
</dbReference>
<dbReference type="HOGENOM" id="CLU_2779759_0_0_1"/>